<dbReference type="PANTHER" id="PTHR46796">
    <property type="entry name" value="HTH-TYPE TRANSCRIPTIONAL ACTIVATOR RHAS-RELATED"/>
    <property type="match status" value="1"/>
</dbReference>
<evidence type="ECO:0000313" key="5">
    <source>
        <dbReference type="EMBL" id="NBC73395.1"/>
    </source>
</evidence>
<protein>
    <submittedName>
        <fullName evidence="5">Helix-turn-helix domain-containing protein</fullName>
    </submittedName>
</protein>
<gene>
    <name evidence="5" type="ORF">GT003_30975</name>
</gene>
<dbReference type="SUPFAM" id="SSF51215">
    <property type="entry name" value="Regulatory protein AraC"/>
    <property type="match status" value="1"/>
</dbReference>
<reference evidence="5 6" key="1">
    <citation type="submission" date="2020-01" db="EMBL/GenBank/DDBJ databases">
        <title>Paenibacillus soybeanensis sp. nov. isolated from the nodules of soybean (Glycine max(L.) Merr).</title>
        <authorList>
            <person name="Wang H."/>
        </authorList>
    </citation>
    <scope>NUCLEOTIDE SEQUENCE [LARGE SCALE GENOMIC DNA]</scope>
    <source>
        <strain evidence="5 6">DSM 23054</strain>
    </source>
</reference>
<dbReference type="GO" id="GO:0003700">
    <property type="term" value="F:DNA-binding transcription factor activity"/>
    <property type="evidence" value="ECO:0007669"/>
    <property type="project" value="InterPro"/>
</dbReference>
<dbReference type="Pfam" id="PF02311">
    <property type="entry name" value="AraC_binding"/>
    <property type="match status" value="1"/>
</dbReference>
<sequence length="287" mass="32750">MVWYANRMQCPPAFAFGPRVIDEHQFIFVADGCGTAWIQGERYDAVPGSLFYYGPDTVHAFIADHEKPFLLYGLHFSWRGDYKEPGTGISVRDVPFDPAKDARKDNRVLIGGAESAEESLLLQDCALLAVERFEPRFARIAECFGLDDRMFKAPLLRGLLLELLASMKQWEHRAGRGRQVSPLISGIAEQLSGHARERYDHRWLGEWSAYHPDHIARQFRAQLGVTPYEYFMSRKLQLAKELLARSELPLLAIADELAAGSIHNFTKWFKQHTGQPPGKFRRGSRFI</sequence>
<dbReference type="Pfam" id="PF12833">
    <property type="entry name" value="HTH_18"/>
    <property type="match status" value="1"/>
</dbReference>
<dbReference type="PROSITE" id="PS01124">
    <property type="entry name" value="HTH_ARAC_FAMILY_2"/>
    <property type="match status" value="1"/>
</dbReference>
<dbReference type="SMART" id="SM00342">
    <property type="entry name" value="HTH_ARAC"/>
    <property type="match status" value="1"/>
</dbReference>
<keyword evidence="2" id="KW-0238">DNA-binding</keyword>
<dbReference type="InterPro" id="IPR003313">
    <property type="entry name" value="AraC-bd"/>
</dbReference>
<keyword evidence="1" id="KW-0805">Transcription regulation</keyword>
<keyword evidence="6" id="KW-1185">Reference proteome</keyword>
<organism evidence="5 6">
    <name type="scientific">Paenibacillus sacheonensis</name>
    <dbReference type="NCBI Taxonomy" id="742054"/>
    <lineage>
        <taxon>Bacteria</taxon>
        <taxon>Bacillati</taxon>
        <taxon>Bacillota</taxon>
        <taxon>Bacilli</taxon>
        <taxon>Bacillales</taxon>
        <taxon>Paenibacillaceae</taxon>
        <taxon>Paenibacillus</taxon>
    </lineage>
</organism>
<name>A0A7X5C4I7_9BACL</name>
<evidence type="ECO:0000259" key="4">
    <source>
        <dbReference type="PROSITE" id="PS01124"/>
    </source>
</evidence>
<dbReference type="Proteomes" id="UP000558113">
    <property type="component" value="Unassembled WGS sequence"/>
</dbReference>
<dbReference type="AlphaFoldDB" id="A0A7X5C4I7"/>
<feature type="domain" description="HTH araC/xylS-type" evidence="4">
    <location>
        <begin position="185"/>
        <end position="283"/>
    </location>
</feature>
<proteinExistence type="predicted"/>
<evidence type="ECO:0000256" key="1">
    <source>
        <dbReference type="ARBA" id="ARBA00023015"/>
    </source>
</evidence>
<dbReference type="InterPro" id="IPR050204">
    <property type="entry name" value="AraC_XylS_family_regulators"/>
</dbReference>
<dbReference type="Gene3D" id="2.60.120.10">
    <property type="entry name" value="Jelly Rolls"/>
    <property type="match status" value="1"/>
</dbReference>
<dbReference type="EMBL" id="JAAAMU010000032">
    <property type="protein sequence ID" value="NBC73395.1"/>
    <property type="molecule type" value="Genomic_DNA"/>
</dbReference>
<evidence type="ECO:0000256" key="3">
    <source>
        <dbReference type="ARBA" id="ARBA00023163"/>
    </source>
</evidence>
<dbReference type="Gene3D" id="1.10.10.60">
    <property type="entry name" value="Homeodomain-like"/>
    <property type="match status" value="2"/>
</dbReference>
<dbReference type="SUPFAM" id="SSF46689">
    <property type="entry name" value="Homeodomain-like"/>
    <property type="match status" value="1"/>
</dbReference>
<dbReference type="InterPro" id="IPR037923">
    <property type="entry name" value="HTH-like"/>
</dbReference>
<accession>A0A7X5C4I7</accession>
<dbReference type="InterPro" id="IPR009057">
    <property type="entry name" value="Homeodomain-like_sf"/>
</dbReference>
<evidence type="ECO:0000313" key="6">
    <source>
        <dbReference type="Proteomes" id="UP000558113"/>
    </source>
</evidence>
<dbReference type="OrthoDB" id="2602478at2"/>
<comment type="caution">
    <text evidence="5">The sequence shown here is derived from an EMBL/GenBank/DDBJ whole genome shotgun (WGS) entry which is preliminary data.</text>
</comment>
<dbReference type="InterPro" id="IPR018060">
    <property type="entry name" value="HTH_AraC"/>
</dbReference>
<dbReference type="GO" id="GO:0043565">
    <property type="term" value="F:sequence-specific DNA binding"/>
    <property type="evidence" value="ECO:0007669"/>
    <property type="project" value="InterPro"/>
</dbReference>
<keyword evidence="3" id="KW-0804">Transcription</keyword>
<dbReference type="InterPro" id="IPR014710">
    <property type="entry name" value="RmlC-like_jellyroll"/>
</dbReference>
<evidence type="ECO:0000256" key="2">
    <source>
        <dbReference type="ARBA" id="ARBA00023125"/>
    </source>
</evidence>
<dbReference type="RefSeq" id="WP_161705356.1">
    <property type="nucleotide sequence ID" value="NZ_JAAAMU010000032.1"/>
</dbReference>